<gene>
    <name evidence="2" type="ORF">HXX08_15690</name>
</gene>
<accession>A0A8T7M5F1</accession>
<reference evidence="2 3" key="1">
    <citation type="submission" date="2020-06" db="EMBL/GenBank/DDBJ databases">
        <title>Anoxygenic phototrophic Chloroflexota member uses a Type I reaction center.</title>
        <authorList>
            <person name="Tsuji J.M."/>
            <person name="Shaw N.A."/>
            <person name="Nagashima S."/>
            <person name="Venkiteswaran J."/>
            <person name="Schiff S.L."/>
            <person name="Hanada S."/>
            <person name="Tank M."/>
            <person name="Neufeld J.D."/>
        </authorList>
    </citation>
    <scope>NUCLEOTIDE SEQUENCE [LARGE SCALE GENOMIC DNA]</scope>
    <source>
        <strain evidence="2">L227-S17</strain>
    </source>
</reference>
<evidence type="ECO:0008006" key="4">
    <source>
        <dbReference type="Google" id="ProtNLM"/>
    </source>
</evidence>
<sequence>MLNFFRMRWFLTLLPRTIGNLSDKRVPFLYKLIPFLVIPFYFTPVGRLFNAYAVWGLADDFTIILLSAALFTWLSDNYLRKKYPDGNKGESVKTTIEGEFTVVSEETRPR</sequence>
<organism evidence="2 3">
    <name type="scientific">Candidatus Chlorohelix allophototropha</name>
    <dbReference type="NCBI Taxonomy" id="3003348"/>
    <lineage>
        <taxon>Bacteria</taxon>
        <taxon>Bacillati</taxon>
        <taxon>Chloroflexota</taxon>
        <taxon>Chloroflexia</taxon>
        <taxon>Candidatus Chloroheliales</taxon>
        <taxon>Candidatus Chloroheliaceae</taxon>
        <taxon>Candidatus Chlorohelix</taxon>
    </lineage>
</organism>
<keyword evidence="1" id="KW-0472">Membrane</keyword>
<keyword evidence="1" id="KW-1133">Transmembrane helix</keyword>
<proteinExistence type="predicted"/>
<evidence type="ECO:0000256" key="1">
    <source>
        <dbReference type="SAM" id="Phobius"/>
    </source>
</evidence>
<dbReference type="EMBL" id="JACATZ010000003">
    <property type="protein sequence ID" value="NWJ47304.1"/>
    <property type="molecule type" value="Genomic_DNA"/>
</dbReference>
<evidence type="ECO:0000313" key="3">
    <source>
        <dbReference type="Proteomes" id="UP000521676"/>
    </source>
</evidence>
<dbReference type="AlphaFoldDB" id="A0A8T7M5F1"/>
<dbReference type="Proteomes" id="UP000521676">
    <property type="component" value="Unassembled WGS sequence"/>
</dbReference>
<name>A0A8T7M5F1_9CHLR</name>
<protein>
    <recommendedName>
        <fullName evidence="4">DUF1232 domain-containing protein</fullName>
    </recommendedName>
</protein>
<feature type="transmembrane region" description="Helical" evidence="1">
    <location>
        <begin position="52"/>
        <end position="74"/>
    </location>
</feature>
<evidence type="ECO:0000313" key="2">
    <source>
        <dbReference type="EMBL" id="NWJ47304.1"/>
    </source>
</evidence>
<keyword evidence="1" id="KW-0812">Transmembrane</keyword>
<feature type="transmembrane region" description="Helical" evidence="1">
    <location>
        <begin position="28"/>
        <end position="46"/>
    </location>
</feature>
<comment type="caution">
    <text evidence="2">The sequence shown here is derived from an EMBL/GenBank/DDBJ whole genome shotgun (WGS) entry which is preliminary data.</text>
</comment>